<dbReference type="KEGG" id="smr:Smar_1341"/>
<gene>
    <name evidence="2" type="ordered locus">Smar_1341</name>
</gene>
<feature type="domain" description="HTH cro/C1-type" evidence="1">
    <location>
        <begin position="32"/>
        <end position="68"/>
    </location>
</feature>
<dbReference type="InterPro" id="IPR036388">
    <property type="entry name" value="WH-like_DNA-bd_sf"/>
</dbReference>
<proteinExistence type="predicted"/>
<dbReference type="Proteomes" id="UP000000254">
    <property type="component" value="Chromosome"/>
</dbReference>
<dbReference type="GeneID" id="4906641"/>
<keyword evidence="3" id="KW-1185">Reference proteome</keyword>
<evidence type="ECO:0000313" key="3">
    <source>
        <dbReference type="Proteomes" id="UP000000254"/>
    </source>
</evidence>
<dbReference type="InterPro" id="IPR009057">
    <property type="entry name" value="Homeodomain-like_sf"/>
</dbReference>
<dbReference type="OrthoDB" id="45877at2157"/>
<dbReference type="STRING" id="399550.Smar_1341"/>
<protein>
    <recommendedName>
        <fullName evidence="1">HTH cro/C1-type domain-containing protein</fullName>
    </recommendedName>
</protein>
<evidence type="ECO:0000259" key="1">
    <source>
        <dbReference type="Pfam" id="PF01381"/>
    </source>
</evidence>
<name>A3DP72_STAMF</name>
<evidence type="ECO:0000313" key="2">
    <source>
        <dbReference type="EMBL" id="ABN70432.1"/>
    </source>
</evidence>
<dbReference type="InterPro" id="IPR001387">
    <property type="entry name" value="Cro/C1-type_HTH"/>
</dbReference>
<dbReference type="Pfam" id="PF01381">
    <property type="entry name" value="HTH_3"/>
    <property type="match status" value="1"/>
</dbReference>
<accession>A3DP72</accession>
<dbReference type="CDD" id="cd00093">
    <property type="entry name" value="HTH_XRE"/>
    <property type="match status" value="1"/>
</dbReference>
<reference evidence="2 3" key="2">
    <citation type="journal article" date="2009" name="Stand. Genomic Sci.">
        <title>Complete genome sequence of Staphylothermus marinus Stetter and Fiala 1986 type strain F1.</title>
        <authorList>
            <person name="Anderson I.J."/>
            <person name="Sun H."/>
            <person name="Lapidus A."/>
            <person name="Copeland A."/>
            <person name="Glavina Del Rio T."/>
            <person name="Tice H."/>
            <person name="Dalin E."/>
            <person name="Lucas S."/>
            <person name="Barry K."/>
            <person name="Land M."/>
            <person name="Richardson P."/>
            <person name="Huber H."/>
            <person name="Kyrpides N.C."/>
        </authorList>
    </citation>
    <scope>NUCLEOTIDE SEQUENCE [LARGE SCALE GENOMIC DNA]</scope>
    <source>
        <strain evidence="3">ATCC 43588 / DSM 3639 / JCM 9404 / F1</strain>
    </source>
</reference>
<organism evidence="2 3">
    <name type="scientific">Staphylothermus marinus (strain ATCC 43588 / DSM 3639 / JCM 9404 / F1)</name>
    <dbReference type="NCBI Taxonomy" id="399550"/>
    <lineage>
        <taxon>Archaea</taxon>
        <taxon>Thermoproteota</taxon>
        <taxon>Thermoprotei</taxon>
        <taxon>Desulfurococcales</taxon>
        <taxon>Desulfurococcaceae</taxon>
        <taxon>Staphylothermus</taxon>
    </lineage>
</organism>
<dbReference type="Gene3D" id="1.10.10.10">
    <property type="entry name" value="Winged helix-like DNA-binding domain superfamily/Winged helix DNA-binding domain"/>
    <property type="match status" value="1"/>
</dbReference>
<dbReference type="AlphaFoldDB" id="A3DP72"/>
<dbReference type="RefSeq" id="WP_011839626.1">
    <property type="nucleotide sequence ID" value="NC_009033.1"/>
</dbReference>
<dbReference type="EMBL" id="CP000575">
    <property type="protein sequence ID" value="ABN70432.1"/>
    <property type="molecule type" value="Genomic_DNA"/>
</dbReference>
<dbReference type="SUPFAM" id="SSF46689">
    <property type="entry name" value="Homeodomain-like"/>
    <property type="match status" value="1"/>
</dbReference>
<reference evidence="3" key="1">
    <citation type="journal article" date="2009" name="BMC Genomics">
        <title>The complete genome sequence of Staphylothermus marinus reveals differences in sulfur metabolism among heterotrophic Crenarchaeota.</title>
        <authorList>
            <person name="Anderson I.J."/>
            <person name="Dharmarajan L."/>
            <person name="Rodriguez J."/>
            <person name="Hooper S."/>
            <person name="Porat I."/>
            <person name="Ulrich L.E."/>
            <person name="Elkins J.G."/>
            <person name="Mavromatis K."/>
            <person name="Sun H."/>
            <person name="Land M."/>
            <person name="Lapidus A."/>
            <person name="Lucas S."/>
            <person name="Barry K."/>
            <person name="Huber H."/>
            <person name="Zhulin I.B."/>
            <person name="Whitman W.B."/>
            <person name="Mukhopadhyay B."/>
            <person name="Woese C."/>
            <person name="Bristow J."/>
            <person name="Kyrpides N."/>
        </authorList>
    </citation>
    <scope>NUCLEOTIDE SEQUENCE [LARGE SCALE GENOMIC DNA]</scope>
    <source>
        <strain evidence="3">ATCC 43588 / DSM 3639 / JCM 9404 / F1</strain>
    </source>
</reference>
<dbReference type="HOGENOM" id="CLU_166553_0_0_2"/>
<dbReference type="eggNOG" id="arCOG05989">
    <property type="taxonomic scope" value="Archaea"/>
</dbReference>
<sequence>MTEKIEKINLPIHWLSKQARFKIIDLMLSTRSIRQLAEELGVSTTAIRKYIYRKTHPSDETVEKALEIMAPYEEEKLIKIIIDDLAEALKRLYESIDKSEYREYLLRKLKEVIKEIE</sequence>